<proteinExistence type="predicted"/>
<accession>A0ABY2DKX0</accession>
<dbReference type="EMBL" id="SMKE01000065">
    <property type="protein sequence ID" value="TDC01135.1"/>
    <property type="molecule type" value="Genomic_DNA"/>
</dbReference>
<name>A0ABY2DKX0_9ACTN</name>
<reference evidence="1 2" key="1">
    <citation type="submission" date="2019-02" db="EMBL/GenBank/DDBJ databases">
        <title>Draft genome sequences of novel Actinobacteria.</title>
        <authorList>
            <person name="Sahin N."/>
            <person name="Ay H."/>
            <person name="Saygin H."/>
        </authorList>
    </citation>
    <scope>NUCLEOTIDE SEQUENCE [LARGE SCALE GENOMIC DNA]</scope>
    <source>
        <strain evidence="1 2">JCM 30529</strain>
    </source>
</reference>
<evidence type="ECO:0000313" key="1">
    <source>
        <dbReference type="EMBL" id="TDC01135.1"/>
    </source>
</evidence>
<comment type="caution">
    <text evidence="1">The sequence shown here is derived from an EMBL/GenBank/DDBJ whole genome shotgun (WGS) entry which is preliminary data.</text>
</comment>
<keyword evidence="2" id="KW-1185">Reference proteome</keyword>
<gene>
    <name evidence="1" type="ORF">E1091_03450</name>
</gene>
<organism evidence="1 2">
    <name type="scientific">Micromonospora fluostatini</name>
    <dbReference type="NCBI Taxonomy" id="1629071"/>
    <lineage>
        <taxon>Bacteria</taxon>
        <taxon>Bacillati</taxon>
        <taxon>Actinomycetota</taxon>
        <taxon>Actinomycetes</taxon>
        <taxon>Micromonosporales</taxon>
        <taxon>Micromonosporaceae</taxon>
        <taxon>Micromonospora</taxon>
    </lineage>
</organism>
<sequence>MIDNPEMDDQYAHIHVQGVMSPEDPGARKLLAGTRVSGGGGVYVYGGEHPAVPHIDAPHWRSLAEKLARHVGVTGRARISWEHEGPGRPRGKSREFDL</sequence>
<evidence type="ECO:0000313" key="2">
    <source>
        <dbReference type="Proteomes" id="UP000295626"/>
    </source>
</evidence>
<protein>
    <submittedName>
        <fullName evidence="1">Uncharacterized protein</fullName>
    </submittedName>
</protein>
<dbReference type="Proteomes" id="UP000295626">
    <property type="component" value="Unassembled WGS sequence"/>
</dbReference>